<evidence type="ECO:0000313" key="2">
    <source>
        <dbReference type="EMBL" id="GGG05283.1"/>
    </source>
</evidence>
<dbReference type="PROSITE" id="PS51257">
    <property type="entry name" value="PROKAR_LIPOPROTEIN"/>
    <property type="match status" value="1"/>
</dbReference>
<proteinExistence type="predicted"/>
<accession>A0ABQ1VYA8</accession>
<evidence type="ECO:0000313" key="3">
    <source>
        <dbReference type="Proteomes" id="UP000634043"/>
    </source>
</evidence>
<dbReference type="RefSeq" id="WP_229733780.1">
    <property type="nucleotide sequence ID" value="NZ_BMFP01000001.1"/>
</dbReference>
<name>A0ABQ1VYA8_9BACT</name>
<feature type="chain" id="PRO_5045826315" evidence="1">
    <location>
        <begin position="22"/>
        <end position="198"/>
    </location>
</feature>
<comment type="caution">
    <text evidence="2">The sequence shown here is derived from an EMBL/GenBank/DDBJ whole genome shotgun (WGS) entry which is preliminary data.</text>
</comment>
<keyword evidence="1" id="KW-0732">Signal</keyword>
<dbReference type="Proteomes" id="UP000634043">
    <property type="component" value="Unassembled WGS sequence"/>
</dbReference>
<dbReference type="EMBL" id="BMFP01000001">
    <property type="protein sequence ID" value="GGG05283.1"/>
    <property type="molecule type" value="Genomic_DNA"/>
</dbReference>
<protein>
    <submittedName>
        <fullName evidence="2">Uncharacterized protein</fullName>
    </submittedName>
</protein>
<sequence>MKSIRLFLYLSLFGASLWLSSCNDCETTVAQFENGDSSWTVYNSGDKIRMVDSNRPDTVRVFSNTRINSDPIPGEGFGPADVCIEQYYTRRTSVMQHNARRYPALTVVAVRMPDSIRVSLVVADRVELPIPDINRPDHASLPVGGVTYQDVFDIVNTDSSATGVSRILFNREHGFLQVAYLNKRTLTLTTRELPADSN</sequence>
<evidence type="ECO:0000256" key="1">
    <source>
        <dbReference type="SAM" id="SignalP"/>
    </source>
</evidence>
<feature type="signal peptide" evidence="1">
    <location>
        <begin position="1"/>
        <end position="21"/>
    </location>
</feature>
<keyword evidence="3" id="KW-1185">Reference proteome</keyword>
<organism evidence="2 3">
    <name type="scientific">Pontibacter amylolyticus</name>
    <dbReference type="NCBI Taxonomy" id="1424080"/>
    <lineage>
        <taxon>Bacteria</taxon>
        <taxon>Pseudomonadati</taxon>
        <taxon>Bacteroidota</taxon>
        <taxon>Cytophagia</taxon>
        <taxon>Cytophagales</taxon>
        <taxon>Hymenobacteraceae</taxon>
        <taxon>Pontibacter</taxon>
    </lineage>
</organism>
<reference evidence="3" key="1">
    <citation type="journal article" date="2019" name="Int. J. Syst. Evol. Microbiol.">
        <title>The Global Catalogue of Microorganisms (GCM) 10K type strain sequencing project: providing services to taxonomists for standard genome sequencing and annotation.</title>
        <authorList>
            <consortium name="The Broad Institute Genomics Platform"/>
            <consortium name="The Broad Institute Genome Sequencing Center for Infectious Disease"/>
            <person name="Wu L."/>
            <person name="Ma J."/>
        </authorList>
    </citation>
    <scope>NUCLEOTIDE SEQUENCE [LARGE SCALE GENOMIC DNA]</scope>
    <source>
        <strain evidence="3">CGMCC 1.12749</strain>
    </source>
</reference>
<gene>
    <name evidence="2" type="ORF">GCM10011323_07540</name>
</gene>